<protein>
    <submittedName>
        <fullName evidence="1">Uncharacterized protein</fullName>
    </submittedName>
</protein>
<keyword evidence="2" id="KW-1185">Reference proteome</keyword>
<sequence length="46" mass="4964">MSAVWVLVAMLSCGVVAGLCWGPRLVELWGRVGAEPVESREHDAEP</sequence>
<dbReference type="Proteomes" id="UP000715441">
    <property type="component" value="Unassembled WGS sequence"/>
</dbReference>
<reference evidence="1 2" key="1">
    <citation type="submission" date="2020-04" db="EMBL/GenBank/DDBJ databases">
        <title>Novel species.</title>
        <authorList>
            <person name="Teo W.F.A."/>
            <person name="Lipun K."/>
            <person name="Srisuk N."/>
            <person name="Duangmal K."/>
        </authorList>
    </citation>
    <scope>NUCLEOTIDE SEQUENCE [LARGE SCALE GENOMIC DNA]</scope>
    <source>
        <strain evidence="1 2">K13G38</strain>
    </source>
</reference>
<dbReference type="RefSeq" id="WP_168512769.1">
    <property type="nucleotide sequence ID" value="NZ_JAAXLS010000003.1"/>
</dbReference>
<accession>A0ABX1IZ94</accession>
<comment type="caution">
    <text evidence="1">The sequence shown here is derived from an EMBL/GenBank/DDBJ whole genome shotgun (WGS) entry which is preliminary data.</text>
</comment>
<gene>
    <name evidence="1" type="ORF">HFP15_07195</name>
</gene>
<organism evidence="1 2">
    <name type="scientific">Amycolatopsis acididurans</name>
    <dbReference type="NCBI Taxonomy" id="2724524"/>
    <lineage>
        <taxon>Bacteria</taxon>
        <taxon>Bacillati</taxon>
        <taxon>Actinomycetota</taxon>
        <taxon>Actinomycetes</taxon>
        <taxon>Pseudonocardiales</taxon>
        <taxon>Pseudonocardiaceae</taxon>
        <taxon>Amycolatopsis</taxon>
    </lineage>
</organism>
<evidence type="ECO:0000313" key="2">
    <source>
        <dbReference type="Proteomes" id="UP000715441"/>
    </source>
</evidence>
<proteinExistence type="predicted"/>
<evidence type="ECO:0000313" key="1">
    <source>
        <dbReference type="EMBL" id="NKQ52664.1"/>
    </source>
</evidence>
<dbReference type="EMBL" id="JAAXLS010000003">
    <property type="protein sequence ID" value="NKQ52664.1"/>
    <property type="molecule type" value="Genomic_DNA"/>
</dbReference>
<name>A0ABX1IZ94_9PSEU</name>